<dbReference type="Proteomes" id="UP001151760">
    <property type="component" value="Unassembled WGS sequence"/>
</dbReference>
<proteinExistence type="predicted"/>
<accession>A0ABQ5FZI2</accession>
<reference evidence="2" key="1">
    <citation type="journal article" date="2022" name="Int. J. Mol. Sci.">
        <title>Draft Genome of Tanacetum Coccineum: Genomic Comparison of Closely Related Tanacetum-Family Plants.</title>
        <authorList>
            <person name="Yamashiro T."/>
            <person name="Shiraishi A."/>
            <person name="Nakayama K."/>
            <person name="Satake H."/>
        </authorList>
    </citation>
    <scope>NUCLEOTIDE SEQUENCE</scope>
</reference>
<evidence type="ECO:0000313" key="3">
    <source>
        <dbReference type="Proteomes" id="UP001151760"/>
    </source>
</evidence>
<protein>
    <submittedName>
        <fullName evidence="2">Uncharacterized protein</fullName>
    </submittedName>
</protein>
<gene>
    <name evidence="2" type="ORF">Tco_1020227</name>
</gene>
<keyword evidence="3" id="KW-1185">Reference proteome</keyword>
<feature type="region of interest" description="Disordered" evidence="1">
    <location>
        <begin position="84"/>
        <end position="116"/>
    </location>
</feature>
<dbReference type="EMBL" id="BQNB010017926">
    <property type="protein sequence ID" value="GJT68747.1"/>
    <property type="molecule type" value="Genomic_DNA"/>
</dbReference>
<organism evidence="2 3">
    <name type="scientific">Tanacetum coccineum</name>
    <dbReference type="NCBI Taxonomy" id="301880"/>
    <lineage>
        <taxon>Eukaryota</taxon>
        <taxon>Viridiplantae</taxon>
        <taxon>Streptophyta</taxon>
        <taxon>Embryophyta</taxon>
        <taxon>Tracheophyta</taxon>
        <taxon>Spermatophyta</taxon>
        <taxon>Magnoliopsida</taxon>
        <taxon>eudicotyledons</taxon>
        <taxon>Gunneridae</taxon>
        <taxon>Pentapetalae</taxon>
        <taxon>asterids</taxon>
        <taxon>campanulids</taxon>
        <taxon>Asterales</taxon>
        <taxon>Asteraceae</taxon>
        <taxon>Asteroideae</taxon>
        <taxon>Anthemideae</taxon>
        <taxon>Anthemidinae</taxon>
        <taxon>Tanacetum</taxon>
    </lineage>
</organism>
<name>A0ABQ5FZI2_9ASTR</name>
<evidence type="ECO:0000313" key="2">
    <source>
        <dbReference type="EMBL" id="GJT68747.1"/>
    </source>
</evidence>
<comment type="caution">
    <text evidence="2">The sequence shown here is derived from an EMBL/GenBank/DDBJ whole genome shotgun (WGS) entry which is preliminary data.</text>
</comment>
<sequence length="116" mass="13371">MLVVGMDPSSRVTLAKANGLRCARLSVLYWSGYFIFWRRCETFYVSLIRKKFRWGTIFLIGLKRYRDPKEELIEKEPLITKGDRAVDRLSNARSRPGPTESDDSCEGKVKPKRGPS</sequence>
<evidence type="ECO:0000256" key="1">
    <source>
        <dbReference type="SAM" id="MobiDB-lite"/>
    </source>
</evidence>
<reference evidence="2" key="2">
    <citation type="submission" date="2022-01" db="EMBL/GenBank/DDBJ databases">
        <authorList>
            <person name="Yamashiro T."/>
            <person name="Shiraishi A."/>
            <person name="Satake H."/>
            <person name="Nakayama K."/>
        </authorList>
    </citation>
    <scope>NUCLEOTIDE SEQUENCE</scope>
</reference>